<sequence>MGMKNEVSICDFLSSTKDKIPPIKTKKYLKDADIFEENDILYGQYTAKKGDKNCFNIIHELLRNPRSLKDNHICIANNINYNENEIVKITFNQFQPEISLCNPKTNIGKTVLEKDDGMKNLKKIIPVVFFLFSHIGAEAAIKIGNAMNVDKLLEFAKTAYKLRYYKFNRHVDYKKICEETLKILKLDKDDFDISFHSIKQEIIDVIFDENNSFFDKSISHSEKRLNISLADAELLIYHKDFSIDLESLIQLLDEYMGQNNYIFSEIKSIKKNSLQYMLECKDVITAGFSQLAGKIEKLHFALKSLDNNSPFNSYINNYFSQIVEPNRLTKSVIFFKAVVSKINKSIKEIMENAFENIYIASTKQVEKKSEEGSYFFSALLKDMSSFESVTHIEKFVQLPYAFNCFAEKKKKSIVFCADSIFSRNPYNSTVNTRKTSINVENMIIHELTHYVEDTIDFFYHDKQKDAFPDLEEAIKELSDFINLGEITNEDEHKYIDLSLLKITHPEFISLGKYLKIICDKNNIAFNLFNVKNISKSKAFMDQVRLLNADSLTLYIMDITKYVIDNLSSDLSMQ</sequence>
<organism evidence="1 2">
    <name type="scientific">Symbiopectobacterium purcellii</name>
    <dbReference type="NCBI Taxonomy" id="2871826"/>
    <lineage>
        <taxon>Bacteria</taxon>
        <taxon>Pseudomonadati</taxon>
        <taxon>Pseudomonadota</taxon>
        <taxon>Gammaproteobacteria</taxon>
        <taxon>Enterobacterales</taxon>
        <taxon>Enterobacteriaceae</taxon>
    </lineage>
</organism>
<evidence type="ECO:0008006" key="3">
    <source>
        <dbReference type="Google" id="ProtNLM"/>
    </source>
</evidence>
<evidence type="ECO:0000313" key="1">
    <source>
        <dbReference type="EMBL" id="QZN96402.1"/>
    </source>
</evidence>
<reference evidence="1 2" key="1">
    <citation type="submission" date="2021-08" db="EMBL/GenBank/DDBJ databases">
        <title>Culture and genomic analysis of Symbiopectobacterium purcellii sp. nov. gen. nov., isolated from the leafhopper Empoasca decipiens.</title>
        <authorList>
            <person name="Nadal-Jimenez P."/>
            <person name="Siozios S."/>
            <person name="Halliday N."/>
            <person name="Camara M."/>
            <person name="Hurst G.D.D."/>
        </authorList>
    </citation>
    <scope>NUCLEOTIDE SEQUENCE [LARGE SCALE GENOMIC DNA]</scope>
    <source>
        <strain evidence="1 2">SyEd1</strain>
    </source>
</reference>
<protein>
    <recommendedName>
        <fullName evidence="3">Lysine-specific metallo-endopeptidase domain-containing protein</fullName>
    </recommendedName>
</protein>
<gene>
    <name evidence="1" type="ORF">K6K13_02735</name>
</gene>
<dbReference type="RefSeq" id="WP_222159452.1">
    <property type="nucleotide sequence ID" value="NZ_CP081864.1"/>
</dbReference>
<dbReference type="Proteomes" id="UP000825886">
    <property type="component" value="Chromosome"/>
</dbReference>
<evidence type="ECO:0000313" key="2">
    <source>
        <dbReference type="Proteomes" id="UP000825886"/>
    </source>
</evidence>
<proteinExistence type="predicted"/>
<dbReference type="EMBL" id="CP081864">
    <property type="protein sequence ID" value="QZN96402.1"/>
    <property type="molecule type" value="Genomic_DNA"/>
</dbReference>
<name>A0ABX9AN18_9ENTR</name>
<keyword evidence="2" id="KW-1185">Reference proteome</keyword>
<accession>A0ABX9AN18</accession>